<evidence type="ECO:0000313" key="5">
    <source>
        <dbReference type="Proteomes" id="UP001595616"/>
    </source>
</evidence>
<sequence length="724" mass="77177">MKNISILLLLILPFVTFSQAPTSGLVAYYPLDGGAAIDASGNNRNGNLSGGITQTANRYGEDGKALMFDGINGSIVVSNWNILTGNASRSMSLWFKTSGYPPLHSVYLIWGASAVNQTSWLGTYTSAGNKLLHFSAGSVNIVSVSNQPQYYDNSWHNMIVTSNGTTIKLYLDGVEVGSLNGTLNTASSSLFIGRFITASDYFKGALDDIRIYNRALSHQEIQTMYLSEVPSQYNTELVKIGSDRFIHNTGVANTYMGVRAGLNTNGSNNTFYGFESGQSGSSGDNNTFVGTSAGKVNVGSANTFIGTESGLTNTSGGANTYLGHKAGNSQNTSMNVMIGAGSGQYSETGDRNVYIGYQAGYGNSNDKNVGQRNVNIGWSAGYKNTTGNYNTLTGYQSGFANQTGISNTFYGYNTASSLDGGNHNTLLGYNVGQYLISGNYNTYLGSQSGRGAASPNQNTGSSNSVVGYAAGYKNTTGSENSFFGYTSGYFNTIGSKNTFIGREAGFNSTTGTNNTFIGHESGLELVSGSNNTFIGRQANSIGSSKAILQYSAAIGAEAKVSVNNAIVLGDTIRGIKVGIGMTNPQYPLDVKGVVNMRIGFNSPGIKINGNDFMGLDQDGEYWVSNFKMKYSDESQWADKVFTPSYEVLALNNLSQFIHKNGHLPGIPSASDVVQNGVEIQKIIPALLAKIEELSLYLIDQQKAIDIIKSENTELQEEVKKLKAL</sequence>
<dbReference type="SUPFAM" id="SSF49899">
    <property type="entry name" value="Concanavalin A-like lectins/glucanases"/>
    <property type="match status" value="1"/>
</dbReference>
<feature type="coiled-coil region" evidence="1">
    <location>
        <begin position="697"/>
        <end position="724"/>
    </location>
</feature>
<accession>A0ABV7YZV1</accession>
<protein>
    <submittedName>
        <fullName evidence="4">LamG-like jellyroll fold domain-containing protein</fullName>
    </submittedName>
</protein>
<organism evidence="4 5">
    <name type="scientific">Lacihabitans lacunae</name>
    <dbReference type="NCBI Taxonomy" id="1028214"/>
    <lineage>
        <taxon>Bacteria</taxon>
        <taxon>Pseudomonadati</taxon>
        <taxon>Bacteroidota</taxon>
        <taxon>Cytophagia</taxon>
        <taxon>Cytophagales</taxon>
        <taxon>Leadbetterellaceae</taxon>
        <taxon>Lacihabitans</taxon>
    </lineage>
</organism>
<dbReference type="Gene3D" id="2.60.120.200">
    <property type="match status" value="1"/>
</dbReference>
<dbReference type="InterPro" id="IPR001791">
    <property type="entry name" value="Laminin_G"/>
</dbReference>
<comment type="caution">
    <text evidence="4">The sequence shown here is derived from an EMBL/GenBank/DDBJ whole genome shotgun (WGS) entry which is preliminary data.</text>
</comment>
<proteinExistence type="predicted"/>
<dbReference type="Proteomes" id="UP001595616">
    <property type="component" value="Unassembled WGS sequence"/>
</dbReference>
<dbReference type="InterPro" id="IPR013320">
    <property type="entry name" value="ConA-like_dom_sf"/>
</dbReference>
<feature type="chain" id="PRO_5045219841" evidence="2">
    <location>
        <begin position="21"/>
        <end position="724"/>
    </location>
</feature>
<keyword evidence="1" id="KW-0175">Coiled coil</keyword>
<feature type="signal peptide" evidence="2">
    <location>
        <begin position="1"/>
        <end position="20"/>
    </location>
</feature>
<keyword evidence="5" id="KW-1185">Reference proteome</keyword>
<dbReference type="EMBL" id="JBHRYQ010000001">
    <property type="protein sequence ID" value="MFC3812838.1"/>
    <property type="molecule type" value="Genomic_DNA"/>
</dbReference>
<dbReference type="RefSeq" id="WP_379839744.1">
    <property type="nucleotide sequence ID" value="NZ_JBHRYQ010000001.1"/>
</dbReference>
<name>A0ABV7YZV1_9BACT</name>
<dbReference type="Pfam" id="PF13385">
    <property type="entry name" value="Laminin_G_3"/>
    <property type="match status" value="1"/>
</dbReference>
<dbReference type="PROSITE" id="PS50025">
    <property type="entry name" value="LAM_G_DOMAIN"/>
    <property type="match status" value="1"/>
</dbReference>
<evidence type="ECO:0000313" key="4">
    <source>
        <dbReference type="EMBL" id="MFC3812838.1"/>
    </source>
</evidence>
<evidence type="ECO:0000259" key="3">
    <source>
        <dbReference type="PROSITE" id="PS50025"/>
    </source>
</evidence>
<reference evidence="5" key="1">
    <citation type="journal article" date="2019" name="Int. J. Syst. Evol. Microbiol.">
        <title>The Global Catalogue of Microorganisms (GCM) 10K type strain sequencing project: providing services to taxonomists for standard genome sequencing and annotation.</title>
        <authorList>
            <consortium name="The Broad Institute Genomics Platform"/>
            <consortium name="The Broad Institute Genome Sequencing Center for Infectious Disease"/>
            <person name="Wu L."/>
            <person name="Ma J."/>
        </authorList>
    </citation>
    <scope>NUCLEOTIDE SEQUENCE [LARGE SCALE GENOMIC DNA]</scope>
    <source>
        <strain evidence="5">CECT 7956</strain>
    </source>
</reference>
<keyword evidence="2" id="KW-0732">Signal</keyword>
<gene>
    <name evidence="4" type="ORF">ACFOOI_19395</name>
</gene>
<feature type="domain" description="Laminin G" evidence="3">
    <location>
        <begin position="55"/>
        <end position="235"/>
    </location>
</feature>
<evidence type="ECO:0000256" key="2">
    <source>
        <dbReference type="SAM" id="SignalP"/>
    </source>
</evidence>
<evidence type="ECO:0000256" key="1">
    <source>
        <dbReference type="SAM" id="Coils"/>
    </source>
</evidence>